<feature type="domain" description="Aminoacyl-tRNA synthetase class Ia" evidence="17">
    <location>
        <begin position="157"/>
        <end position="785"/>
    </location>
</feature>
<dbReference type="Gene3D" id="1.10.730.10">
    <property type="entry name" value="Isoleucyl-tRNA Synthetase, Domain 1"/>
    <property type="match status" value="1"/>
</dbReference>
<dbReference type="Proteomes" id="UP000694541">
    <property type="component" value="Unplaced"/>
</dbReference>
<evidence type="ECO:0000259" key="18">
    <source>
        <dbReference type="Pfam" id="PF08264"/>
    </source>
</evidence>
<keyword evidence="10 15" id="KW-0030">Aminoacyl-tRNA synthetase</keyword>
<dbReference type="InterPro" id="IPR009080">
    <property type="entry name" value="tRNAsynth_Ia_anticodon-bd"/>
</dbReference>
<dbReference type="InterPro" id="IPR014729">
    <property type="entry name" value="Rossmann-like_a/b/a_fold"/>
</dbReference>
<dbReference type="SUPFAM" id="SSF52374">
    <property type="entry name" value="Nucleotidylyl transferase"/>
    <property type="match status" value="1"/>
</dbReference>
<dbReference type="InterPro" id="IPR033705">
    <property type="entry name" value="Anticodon_Ia_Val"/>
</dbReference>
<evidence type="ECO:0000256" key="8">
    <source>
        <dbReference type="ARBA" id="ARBA00022946"/>
    </source>
</evidence>
<evidence type="ECO:0000256" key="2">
    <source>
        <dbReference type="ARBA" id="ARBA00005594"/>
    </source>
</evidence>
<proteinExistence type="inferred from homology"/>
<evidence type="ECO:0000313" key="19">
    <source>
        <dbReference type="Ensembl" id="ENSANIP00000005406.1"/>
    </source>
</evidence>
<organism evidence="19 20">
    <name type="scientific">Accipiter nisus</name>
    <name type="common">Eurasian sparrowhawk</name>
    <dbReference type="NCBI Taxonomy" id="211598"/>
    <lineage>
        <taxon>Eukaryota</taxon>
        <taxon>Metazoa</taxon>
        <taxon>Chordata</taxon>
        <taxon>Craniata</taxon>
        <taxon>Vertebrata</taxon>
        <taxon>Euteleostomi</taxon>
        <taxon>Archelosauria</taxon>
        <taxon>Archosauria</taxon>
        <taxon>Dinosauria</taxon>
        <taxon>Saurischia</taxon>
        <taxon>Theropoda</taxon>
        <taxon>Coelurosauria</taxon>
        <taxon>Aves</taxon>
        <taxon>Neognathae</taxon>
        <taxon>Neoaves</taxon>
        <taxon>Telluraves</taxon>
        <taxon>Accipitrimorphae</taxon>
        <taxon>Accipitriformes</taxon>
        <taxon>Accipitridae</taxon>
        <taxon>Accipitrinae</taxon>
        <taxon>Accipiter</taxon>
    </lineage>
</organism>
<dbReference type="AlphaFoldDB" id="A0A8B9MHL5"/>
<feature type="compositionally biased region" description="Gly residues" evidence="16">
    <location>
        <begin position="56"/>
        <end position="67"/>
    </location>
</feature>
<dbReference type="NCBIfam" id="NF004349">
    <property type="entry name" value="PRK05729.1"/>
    <property type="match status" value="1"/>
</dbReference>
<dbReference type="PRINTS" id="PR00986">
    <property type="entry name" value="TRNASYNTHVAL"/>
</dbReference>
<dbReference type="PANTHER" id="PTHR11946:SF71">
    <property type="entry name" value="VALINE--TRNA LIGASE, MITOCHONDRIAL"/>
    <property type="match status" value="1"/>
</dbReference>
<dbReference type="CDD" id="cd07962">
    <property type="entry name" value="Anticodon_Ia_Val"/>
    <property type="match status" value="1"/>
</dbReference>
<evidence type="ECO:0000256" key="11">
    <source>
        <dbReference type="ARBA" id="ARBA00029936"/>
    </source>
</evidence>
<keyword evidence="8" id="KW-0809">Transit peptide</keyword>
<comment type="similarity">
    <text evidence="2 15">Belongs to the class-I aminoacyl-tRNA synthetase family.</text>
</comment>
<evidence type="ECO:0000256" key="9">
    <source>
        <dbReference type="ARBA" id="ARBA00023128"/>
    </source>
</evidence>
<evidence type="ECO:0000256" key="4">
    <source>
        <dbReference type="ARBA" id="ARBA00022598"/>
    </source>
</evidence>
<comment type="subcellular location">
    <subcellularLocation>
        <location evidence="1">Mitochondrion</location>
    </subcellularLocation>
</comment>
<evidence type="ECO:0000256" key="16">
    <source>
        <dbReference type="SAM" id="MobiDB-lite"/>
    </source>
</evidence>
<dbReference type="GO" id="GO:0005739">
    <property type="term" value="C:mitochondrion"/>
    <property type="evidence" value="ECO:0007669"/>
    <property type="project" value="UniProtKB-SubCell"/>
</dbReference>
<dbReference type="SUPFAM" id="SSF50677">
    <property type="entry name" value="ValRS/IleRS/LeuRS editing domain"/>
    <property type="match status" value="1"/>
</dbReference>
<keyword evidence="5 15" id="KW-0547">Nucleotide-binding</keyword>
<comment type="catalytic activity">
    <reaction evidence="14">
        <text>tRNA(Val) + L-valine + ATP = L-valyl-tRNA(Val) + AMP + diphosphate</text>
        <dbReference type="Rhea" id="RHEA:10704"/>
        <dbReference type="Rhea" id="RHEA-COMP:9672"/>
        <dbReference type="Rhea" id="RHEA-COMP:9708"/>
        <dbReference type="ChEBI" id="CHEBI:30616"/>
        <dbReference type="ChEBI" id="CHEBI:33019"/>
        <dbReference type="ChEBI" id="CHEBI:57762"/>
        <dbReference type="ChEBI" id="CHEBI:78442"/>
        <dbReference type="ChEBI" id="CHEBI:78537"/>
        <dbReference type="ChEBI" id="CHEBI:456215"/>
        <dbReference type="EC" id="6.1.1.9"/>
    </reaction>
</comment>
<dbReference type="EC" id="6.1.1.9" evidence="3"/>
<reference evidence="19" key="2">
    <citation type="submission" date="2025-09" db="UniProtKB">
        <authorList>
            <consortium name="Ensembl"/>
        </authorList>
    </citation>
    <scope>IDENTIFICATION</scope>
</reference>
<keyword evidence="20" id="KW-1185">Reference proteome</keyword>
<evidence type="ECO:0000313" key="20">
    <source>
        <dbReference type="Proteomes" id="UP000694541"/>
    </source>
</evidence>
<feature type="compositionally biased region" description="Gly residues" evidence="16">
    <location>
        <begin position="18"/>
        <end position="48"/>
    </location>
</feature>
<dbReference type="GO" id="GO:0005524">
    <property type="term" value="F:ATP binding"/>
    <property type="evidence" value="ECO:0007669"/>
    <property type="project" value="UniProtKB-KW"/>
</dbReference>
<dbReference type="CDD" id="cd00817">
    <property type="entry name" value="ValRS_core"/>
    <property type="match status" value="1"/>
</dbReference>
<dbReference type="GO" id="GO:0002161">
    <property type="term" value="F:aminoacyl-tRNA deacylase activity"/>
    <property type="evidence" value="ECO:0007669"/>
    <property type="project" value="InterPro"/>
</dbReference>
<dbReference type="Gene3D" id="3.90.740.10">
    <property type="entry name" value="Valyl/Leucyl/Isoleucyl-tRNA synthetase, editing domain"/>
    <property type="match status" value="1"/>
</dbReference>
<dbReference type="InterPro" id="IPR001412">
    <property type="entry name" value="aa-tRNA-synth_I_CS"/>
</dbReference>
<dbReference type="Ensembl" id="ENSANIT00000005582.1">
    <property type="protein sequence ID" value="ENSANIP00000005406.1"/>
    <property type="gene ID" value="ENSANIG00000003464.1"/>
</dbReference>
<accession>A0A8B9MHL5</accession>
<feature type="region of interest" description="Disordered" evidence="16">
    <location>
        <begin position="1"/>
        <end position="67"/>
    </location>
</feature>
<dbReference type="GO" id="GO:0004832">
    <property type="term" value="F:valine-tRNA ligase activity"/>
    <property type="evidence" value="ECO:0007669"/>
    <property type="project" value="UniProtKB-EC"/>
</dbReference>
<keyword evidence="4 15" id="KW-0436">Ligase</keyword>
<dbReference type="GO" id="GO:0005829">
    <property type="term" value="C:cytosol"/>
    <property type="evidence" value="ECO:0007669"/>
    <property type="project" value="TreeGrafter"/>
</dbReference>
<evidence type="ECO:0000256" key="13">
    <source>
        <dbReference type="ARBA" id="ARBA00043854"/>
    </source>
</evidence>
<comment type="function">
    <text evidence="13">Catalyzes the attachment of valine to tRNA(Val) in a two-step reaction: valine is first activated by ATP to form Val-AMP and then transferred to the acceptor end of tRNA(Val).</text>
</comment>
<keyword evidence="9" id="KW-0496">Mitochondrion</keyword>
<evidence type="ECO:0000256" key="1">
    <source>
        <dbReference type="ARBA" id="ARBA00004173"/>
    </source>
</evidence>
<evidence type="ECO:0000256" key="5">
    <source>
        <dbReference type="ARBA" id="ARBA00022741"/>
    </source>
</evidence>
<evidence type="ECO:0000256" key="10">
    <source>
        <dbReference type="ARBA" id="ARBA00023146"/>
    </source>
</evidence>
<evidence type="ECO:0000256" key="7">
    <source>
        <dbReference type="ARBA" id="ARBA00022917"/>
    </source>
</evidence>
<dbReference type="Pfam" id="PF00133">
    <property type="entry name" value="tRNA-synt_1"/>
    <property type="match status" value="1"/>
</dbReference>
<evidence type="ECO:0000259" key="17">
    <source>
        <dbReference type="Pfam" id="PF00133"/>
    </source>
</evidence>
<dbReference type="FunFam" id="3.40.50.620:FF:000120">
    <property type="entry name" value="Valine--tRNA ligase, mitochondrial"/>
    <property type="match status" value="1"/>
</dbReference>
<dbReference type="FunFam" id="3.40.50.620:FF:000020">
    <property type="entry name" value="Valine--tRNA ligase, mitochondrial"/>
    <property type="match status" value="1"/>
</dbReference>
<dbReference type="PANTHER" id="PTHR11946">
    <property type="entry name" value="VALYL-TRNA SYNTHETASES"/>
    <property type="match status" value="1"/>
</dbReference>
<name>A0A8B9MHL5_9AVES</name>
<protein>
    <recommendedName>
        <fullName evidence="12">Valine--tRNA ligase, mitochondrial</fullName>
        <ecNumber evidence="3">6.1.1.9</ecNumber>
    </recommendedName>
    <alternativeName>
        <fullName evidence="11">Valyl-tRNA synthetase</fullName>
    </alternativeName>
</protein>
<feature type="compositionally biased region" description="Gly residues" evidence="16">
    <location>
        <begin position="1"/>
        <end position="11"/>
    </location>
</feature>
<dbReference type="InterPro" id="IPR009008">
    <property type="entry name" value="Val/Leu/Ile-tRNA-synth_edit"/>
</dbReference>
<dbReference type="SUPFAM" id="SSF47323">
    <property type="entry name" value="Anticodon-binding domain of a subclass of class I aminoacyl-tRNA synthetases"/>
    <property type="match status" value="1"/>
</dbReference>
<evidence type="ECO:0000256" key="14">
    <source>
        <dbReference type="ARBA" id="ARBA00047552"/>
    </source>
</evidence>
<dbReference type="PROSITE" id="PS00178">
    <property type="entry name" value="AA_TRNA_LIGASE_I"/>
    <property type="match status" value="1"/>
</dbReference>
<dbReference type="InterPro" id="IPR013155">
    <property type="entry name" value="M/V/L/I-tRNA-synth_anticd-bd"/>
</dbReference>
<dbReference type="InterPro" id="IPR002303">
    <property type="entry name" value="Valyl-tRNA_ligase"/>
</dbReference>
<dbReference type="Gene3D" id="3.40.50.620">
    <property type="entry name" value="HUPs"/>
    <property type="match status" value="2"/>
</dbReference>
<dbReference type="Pfam" id="PF08264">
    <property type="entry name" value="Anticodon_1"/>
    <property type="match status" value="1"/>
</dbReference>
<dbReference type="NCBIfam" id="TIGR00422">
    <property type="entry name" value="valS"/>
    <property type="match status" value="1"/>
</dbReference>
<evidence type="ECO:0000256" key="6">
    <source>
        <dbReference type="ARBA" id="ARBA00022840"/>
    </source>
</evidence>
<evidence type="ECO:0000256" key="15">
    <source>
        <dbReference type="RuleBase" id="RU363035"/>
    </source>
</evidence>
<evidence type="ECO:0000256" key="3">
    <source>
        <dbReference type="ARBA" id="ARBA00013169"/>
    </source>
</evidence>
<keyword evidence="7 15" id="KW-0648">Protein biosynthesis</keyword>
<keyword evidence="6 15" id="KW-0067">ATP-binding</keyword>
<feature type="domain" description="Methionyl/Valyl/Leucyl/Isoleucyl-tRNA synthetase anticodon-binding" evidence="18">
    <location>
        <begin position="826"/>
        <end position="933"/>
    </location>
</feature>
<dbReference type="GO" id="GO:0006438">
    <property type="term" value="P:valyl-tRNA aminoacylation"/>
    <property type="evidence" value="ECO:0007669"/>
    <property type="project" value="InterPro"/>
</dbReference>
<sequence length="1108" mass="119070">RGGGGGGGGGGDWERGLGDAGGSWEGLGDGIGGAGGTGREAGGNGGAGRRSWGTLGAAGGTLGTTGRGWGTWEMGLGGLGELGEKLGATRGAGRRCWATLGAAGRAGGLGEVAGGNWEQLRGARGLGDRIGGHWEQLGATGVALPPTYSPRYVETAWYSWWERQGLFTPPASVSGVKNIRGGLVLPPPNVTGSLHLGHALTVALQDALVRWRRMQGWSVLWVPGTDHAGIATQAVVERWLWQQRGLRRQDLTRSEFLEEVWAWKQRHGDEILRQLRALGASLDWSRCAFTMDPGFSRAVVEAFVRLHEAGLIHRDRRLVTWSCALRSALADVEVEPRALTGPTALRVPGCPQPVTFGVLVTFAYPVEGGDGLELPVATTRPETMLGDVAVAVHPDDPRYRHLHGRYLRHPFTGQLLPVVTDPTVEPARGTGTGTSIETGLGPVVGRGGRALSRIASQCFLCPHASCLSPTMSPCPQGIHRFVAREKVVAALAERGLYRGTQDHAMTLPMCSRSGDVIEYLLKSQWFLRCREMAERAREAVTSGRLQLVPKFHEKNWKTWMDNIGDWCLSRQLWWGHRVPAYRVGVPSAGSPPEHPEGLWVVGRSEAEARAAAARTLCCPPDELELQLQQDPDVLDTWFSSALFPFAALGWPEETPDLQRFYPTNVLETGSDLLFFWVARMVMLGQQLTGRLPFSQVLLHSLVRDSHGRKMSKSLGNVIDPCDIIAGASLQELQERLHHRLLDPHELTVATEGQRRQFPHGIPECGTDALRMALCSHNVHGDDIRLDVGTALSYRHFCNKIWNAVKFVLAALGPDFVPQPPEEHPMDRWVLSRLVQAVAECGRRMEALEVHGAIAAVHHFWLRSFCDVYLETAKPTLRDPATTAETRRTLLSCAELGLRLLAPFAPFLGEELWQRLPRAPPAPPTLCLAPFPDAARLVGAIALGGVAVRCVAEAQDSLAALGPALQALAQVGPLQLLPQGAEPELGPGWVGAPAGPNTHVYLCLRVSGGARGIVGCWGTWRGPQGHCGMLGDRGGALRGIVGCWGTWRGAQGHCGMLGDSEGSPGALWDAGGAQGIVGCWGLPGHCGRLENMMGESLGATGSLGSIGRT</sequence>
<evidence type="ECO:0000256" key="12">
    <source>
        <dbReference type="ARBA" id="ARBA00040837"/>
    </source>
</evidence>
<reference evidence="19" key="1">
    <citation type="submission" date="2025-08" db="UniProtKB">
        <authorList>
            <consortium name="Ensembl"/>
        </authorList>
    </citation>
    <scope>IDENTIFICATION</scope>
</reference>
<dbReference type="InterPro" id="IPR002300">
    <property type="entry name" value="aa-tRNA-synth_Ia"/>
</dbReference>